<dbReference type="Gene3D" id="3.40.30.10">
    <property type="entry name" value="Glutaredoxin"/>
    <property type="match status" value="1"/>
</dbReference>
<evidence type="ECO:0000259" key="6">
    <source>
        <dbReference type="PROSITE" id="PS51352"/>
    </source>
</evidence>
<dbReference type="GO" id="GO:0034599">
    <property type="term" value="P:cellular response to oxidative stress"/>
    <property type="evidence" value="ECO:0007669"/>
    <property type="project" value="TreeGrafter"/>
</dbReference>
<dbReference type="RefSeq" id="WP_152898804.1">
    <property type="nucleotide sequence ID" value="NZ_WHUV01000003.1"/>
</dbReference>
<dbReference type="GO" id="GO:0045454">
    <property type="term" value="P:cell redox homeostasis"/>
    <property type="evidence" value="ECO:0007669"/>
    <property type="project" value="TreeGrafter"/>
</dbReference>
<protein>
    <submittedName>
        <fullName evidence="7">Redoxin family protein</fullName>
    </submittedName>
</protein>
<dbReference type="CDD" id="cd03017">
    <property type="entry name" value="PRX_BCP"/>
    <property type="match status" value="1"/>
</dbReference>
<evidence type="ECO:0000256" key="3">
    <source>
        <dbReference type="ARBA" id="ARBA00023002"/>
    </source>
</evidence>
<dbReference type="EMBL" id="WHUV01000003">
    <property type="protein sequence ID" value="MQA55879.1"/>
    <property type="molecule type" value="Genomic_DNA"/>
</dbReference>
<keyword evidence="2" id="KW-0049">Antioxidant</keyword>
<dbReference type="GO" id="GO:0008379">
    <property type="term" value="F:thioredoxin peroxidase activity"/>
    <property type="evidence" value="ECO:0007669"/>
    <property type="project" value="TreeGrafter"/>
</dbReference>
<name>A0A7X1PPC0_9PSED</name>
<dbReference type="PROSITE" id="PS51352">
    <property type="entry name" value="THIOREDOXIN_2"/>
    <property type="match status" value="1"/>
</dbReference>
<proteinExistence type="predicted"/>
<accession>A0A7X1PPC0</accession>
<feature type="domain" description="Thioredoxin" evidence="6">
    <location>
        <begin position="23"/>
        <end position="188"/>
    </location>
</feature>
<dbReference type="PANTHER" id="PTHR42801">
    <property type="entry name" value="THIOREDOXIN-DEPENDENT PEROXIDE REDUCTASE"/>
    <property type="match status" value="1"/>
</dbReference>
<organism evidence="7 8">
    <name type="scientific">Pseudomonas piscis</name>
    <dbReference type="NCBI Taxonomy" id="2614538"/>
    <lineage>
        <taxon>Bacteria</taxon>
        <taxon>Pseudomonadati</taxon>
        <taxon>Pseudomonadota</taxon>
        <taxon>Gammaproteobacteria</taxon>
        <taxon>Pseudomonadales</taxon>
        <taxon>Pseudomonadaceae</taxon>
        <taxon>Pseudomonas</taxon>
    </lineage>
</organism>
<dbReference type="Pfam" id="PF08534">
    <property type="entry name" value="Redoxin"/>
    <property type="match status" value="1"/>
</dbReference>
<reference evidence="7 8" key="1">
    <citation type="submission" date="2019-10" db="EMBL/GenBank/DDBJ databases">
        <title>Pseudomonas dajingensis sp. nov., isolated from the profound head ulcers of farmed Murray cod (Maccullochella peelii peelii).</title>
        <authorList>
            <person name="Liu Y."/>
        </authorList>
    </citation>
    <scope>NUCLEOTIDE SEQUENCE [LARGE SCALE GENOMIC DNA]</scope>
    <source>
        <strain evidence="7 8">MC042</strain>
    </source>
</reference>
<dbReference type="Proteomes" id="UP000486534">
    <property type="component" value="Unassembled WGS sequence"/>
</dbReference>
<dbReference type="AlphaFoldDB" id="A0A7X1PPC0"/>
<evidence type="ECO:0000256" key="5">
    <source>
        <dbReference type="ARBA" id="ARBA00023284"/>
    </source>
</evidence>
<evidence type="ECO:0000313" key="7">
    <source>
        <dbReference type="EMBL" id="MQA55879.1"/>
    </source>
</evidence>
<dbReference type="PANTHER" id="PTHR42801:SF21">
    <property type="entry name" value="BCPB PROTEIN"/>
    <property type="match status" value="1"/>
</dbReference>
<evidence type="ECO:0000256" key="4">
    <source>
        <dbReference type="ARBA" id="ARBA00023157"/>
    </source>
</evidence>
<sequence length="189" mass="20898">MRDMLNVDWSSIPAPQDDGAARHLAGRYLPQLSLPSTTGQAVDLSVLPGRTVLYIYPRTGRPDLPLLEGWDQTPGARGCTPQSCAFRDHAQELAAAGAAQLFGLSSQDSAYQREAVERLHLPFPLLSDAEEHLARALALPQFELNGRRFLKRLTLVIDGGRIEQVFYPVFPPDQNPQQVLAWLSSQNRA</sequence>
<keyword evidence="1" id="KW-0575">Peroxidase</keyword>
<evidence type="ECO:0000256" key="2">
    <source>
        <dbReference type="ARBA" id="ARBA00022862"/>
    </source>
</evidence>
<dbReference type="InterPro" id="IPR013740">
    <property type="entry name" value="Redoxin"/>
</dbReference>
<dbReference type="InterPro" id="IPR050924">
    <property type="entry name" value="Peroxiredoxin_BCP/PrxQ"/>
</dbReference>
<keyword evidence="3" id="KW-0560">Oxidoreductase</keyword>
<dbReference type="InterPro" id="IPR036249">
    <property type="entry name" value="Thioredoxin-like_sf"/>
</dbReference>
<comment type="caution">
    <text evidence="7">The sequence shown here is derived from an EMBL/GenBank/DDBJ whole genome shotgun (WGS) entry which is preliminary data.</text>
</comment>
<evidence type="ECO:0000313" key="8">
    <source>
        <dbReference type="Proteomes" id="UP000486534"/>
    </source>
</evidence>
<keyword evidence="4" id="KW-1015">Disulfide bond</keyword>
<dbReference type="InterPro" id="IPR013766">
    <property type="entry name" value="Thioredoxin_domain"/>
</dbReference>
<evidence type="ECO:0000256" key="1">
    <source>
        <dbReference type="ARBA" id="ARBA00022559"/>
    </source>
</evidence>
<dbReference type="SUPFAM" id="SSF52833">
    <property type="entry name" value="Thioredoxin-like"/>
    <property type="match status" value="1"/>
</dbReference>
<gene>
    <name evidence="7" type="ORF">GDH07_21400</name>
</gene>
<keyword evidence="5" id="KW-0676">Redox-active center</keyword>
<dbReference type="GO" id="GO:0005737">
    <property type="term" value="C:cytoplasm"/>
    <property type="evidence" value="ECO:0007669"/>
    <property type="project" value="TreeGrafter"/>
</dbReference>